<name>A0A5B7F4Q2_PORTR</name>
<reference evidence="1 2" key="1">
    <citation type="submission" date="2019-05" db="EMBL/GenBank/DDBJ databases">
        <title>Another draft genome of Portunus trituberculatus and its Hox gene families provides insights of decapod evolution.</title>
        <authorList>
            <person name="Jeong J.-H."/>
            <person name="Song I."/>
            <person name="Kim S."/>
            <person name="Choi T."/>
            <person name="Kim D."/>
            <person name="Ryu S."/>
            <person name="Kim W."/>
        </authorList>
    </citation>
    <scope>NUCLEOTIDE SEQUENCE [LARGE SCALE GENOMIC DNA]</scope>
    <source>
        <tissue evidence="1">Muscle</tissue>
    </source>
</reference>
<evidence type="ECO:0000313" key="2">
    <source>
        <dbReference type="Proteomes" id="UP000324222"/>
    </source>
</evidence>
<dbReference type="EMBL" id="VSRR010005283">
    <property type="protein sequence ID" value="MPC42031.1"/>
    <property type="molecule type" value="Genomic_DNA"/>
</dbReference>
<accession>A0A5B7F4Q2</accession>
<protein>
    <submittedName>
        <fullName evidence="1">Uncharacterized protein</fullName>
    </submittedName>
</protein>
<sequence length="161" mass="17112">MIRVACSDVATHSLLLPHHLHSLSSTSLPNHHLLHSPYLHLFPPPILSIPSHLHLLRPVPSPPSPLIYIPTVSHHFHSLSPAPLPCPRLFHPLLSTSPPASPQSPAGVPVSLQVPPVAALFSSSLSLLNSETRVTAHPGSPSLNLLLAQANHCLLVGSGFC</sequence>
<dbReference type="Proteomes" id="UP000324222">
    <property type="component" value="Unassembled WGS sequence"/>
</dbReference>
<gene>
    <name evidence="1" type="ORF">E2C01_035644</name>
</gene>
<proteinExistence type="predicted"/>
<keyword evidence="2" id="KW-1185">Reference proteome</keyword>
<dbReference type="AlphaFoldDB" id="A0A5B7F4Q2"/>
<evidence type="ECO:0000313" key="1">
    <source>
        <dbReference type="EMBL" id="MPC42031.1"/>
    </source>
</evidence>
<organism evidence="1 2">
    <name type="scientific">Portunus trituberculatus</name>
    <name type="common">Swimming crab</name>
    <name type="synonym">Neptunus trituberculatus</name>
    <dbReference type="NCBI Taxonomy" id="210409"/>
    <lineage>
        <taxon>Eukaryota</taxon>
        <taxon>Metazoa</taxon>
        <taxon>Ecdysozoa</taxon>
        <taxon>Arthropoda</taxon>
        <taxon>Crustacea</taxon>
        <taxon>Multicrustacea</taxon>
        <taxon>Malacostraca</taxon>
        <taxon>Eumalacostraca</taxon>
        <taxon>Eucarida</taxon>
        <taxon>Decapoda</taxon>
        <taxon>Pleocyemata</taxon>
        <taxon>Brachyura</taxon>
        <taxon>Eubrachyura</taxon>
        <taxon>Portunoidea</taxon>
        <taxon>Portunidae</taxon>
        <taxon>Portuninae</taxon>
        <taxon>Portunus</taxon>
    </lineage>
</organism>
<comment type="caution">
    <text evidence="1">The sequence shown here is derived from an EMBL/GenBank/DDBJ whole genome shotgun (WGS) entry which is preliminary data.</text>
</comment>